<dbReference type="GO" id="GO:0015074">
    <property type="term" value="P:DNA integration"/>
    <property type="evidence" value="ECO:0007669"/>
    <property type="project" value="InterPro"/>
</dbReference>
<dbReference type="EMBL" id="SSTE01000601">
    <property type="protein sequence ID" value="KAA0067212.1"/>
    <property type="molecule type" value="Genomic_DNA"/>
</dbReference>
<dbReference type="PANTHER" id="PTHR42648">
    <property type="entry name" value="TRANSPOSASE, PUTATIVE-RELATED"/>
    <property type="match status" value="1"/>
</dbReference>
<accession>A0A5A7VFQ6</accession>
<dbReference type="InterPro" id="IPR036397">
    <property type="entry name" value="RNaseH_sf"/>
</dbReference>
<dbReference type="InterPro" id="IPR001584">
    <property type="entry name" value="Integrase_cat-core"/>
</dbReference>
<dbReference type="PROSITE" id="PS50994">
    <property type="entry name" value="INTEGRASE"/>
    <property type="match status" value="1"/>
</dbReference>
<keyword evidence="1" id="KW-0378">Hydrolase</keyword>
<dbReference type="PANTHER" id="PTHR42648:SF26">
    <property type="entry name" value="INTEGRASE CATALYTIC DOMAIN-CONTAINING PROTEIN"/>
    <property type="match status" value="1"/>
</dbReference>
<dbReference type="Pfam" id="PF22936">
    <property type="entry name" value="Pol_BBD"/>
    <property type="match status" value="1"/>
</dbReference>
<dbReference type="GO" id="GO:0006508">
    <property type="term" value="P:proteolysis"/>
    <property type="evidence" value="ECO:0007669"/>
    <property type="project" value="UniProtKB-KW"/>
</dbReference>
<dbReference type="Gene3D" id="3.30.420.10">
    <property type="entry name" value="Ribonuclease H-like superfamily/Ribonuclease H"/>
    <property type="match status" value="1"/>
</dbReference>
<dbReference type="AlphaFoldDB" id="A0A5A7VFQ6"/>
<dbReference type="STRING" id="1194695.A0A5A7VFQ6"/>
<dbReference type="GO" id="GO:0003676">
    <property type="term" value="F:nucleic acid binding"/>
    <property type="evidence" value="ECO:0007669"/>
    <property type="project" value="InterPro"/>
</dbReference>
<dbReference type="Proteomes" id="UP000321393">
    <property type="component" value="Unassembled WGS sequence"/>
</dbReference>
<dbReference type="SUPFAM" id="SSF53098">
    <property type="entry name" value="Ribonuclease H-like"/>
    <property type="match status" value="1"/>
</dbReference>
<dbReference type="InterPro" id="IPR012337">
    <property type="entry name" value="RNaseH-like_sf"/>
</dbReference>
<gene>
    <name evidence="4" type="ORF">E6C27_scaffold418G00150</name>
</gene>
<evidence type="ECO:0000256" key="2">
    <source>
        <dbReference type="SAM" id="MobiDB-lite"/>
    </source>
</evidence>
<feature type="domain" description="Integrase catalytic" evidence="3">
    <location>
        <begin position="141"/>
        <end position="312"/>
    </location>
</feature>
<comment type="caution">
    <text evidence="4">The sequence shown here is derived from an EMBL/GenBank/DDBJ whole genome shotgun (WGS) entry which is preliminary data.</text>
</comment>
<proteinExistence type="predicted"/>
<dbReference type="Pfam" id="PF13976">
    <property type="entry name" value="gag_pre-integrs"/>
    <property type="match status" value="1"/>
</dbReference>
<dbReference type="InterPro" id="IPR054722">
    <property type="entry name" value="PolX-like_BBD"/>
</dbReference>
<dbReference type="Pfam" id="PF25597">
    <property type="entry name" value="SH3_retrovirus"/>
    <property type="match status" value="1"/>
</dbReference>
<feature type="region of interest" description="Disordered" evidence="2">
    <location>
        <begin position="436"/>
        <end position="472"/>
    </location>
</feature>
<evidence type="ECO:0000313" key="5">
    <source>
        <dbReference type="Proteomes" id="UP000321393"/>
    </source>
</evidence>
<reference evidence="4 5" key="1">
    <citation type="submission" date="2019-08" db="EMBL/GenBank/DDBJ databases">
        <title>Draft genome sequences of two oriental melons (Cucumis melo L. var makuwa).</title>
        <authorList>
            <person name="Kwon S.-Y."/>
        </authorList>
    </citation>
    <scope>NUCLEOTIDE SEQUENCE [LARGE SCALE GENOMIC DNA]</scope>
    <source>
        <strain evidence="5">cv. SW 3</strain>
        <tissue evidence="4">Leaf</tissue>
    </source>
</reference>
<sequence>MEDQTGEEEEIVINHNAKSVQILDIVLIAASFDILQDQIHQMSAMVATPDLNIDSNWYPDSGATNHLTHSLSNLSTGSEYGGGNQIYAANGSGLPITHYGSMSFNSSTLPFKSFTLNNLLHDLDTGQVLLQGLLNDGLYKFTIQPSHKRLHHSDSNTKSVFNTVVPKSNTPLLDLWHRRLGHPHLPTVKAVLNHIDHSSAFQKFKTCVEKSLGQSIKSLQTDGGTEFKPFKPFLDQHGIEHRITCPYTSKQNDIVERKHRHIMEMGLTLLSQATLPLSFWDEAFFTSVYLINLLPTPVLDNISPLEKLFCRKPNFPFLRVFGCKCYPYFRPYQSHKLSLRSTPCTFLGYSTSHKGYKCLASDGRLFISRHVLFDENSFPYASFASHSSIPKSKNVLSPPLHSIIPSSLMNHNEDRRHTDTVSDNTDYLNSTIVYPLETGTQESSRDDGNSGGITQSPSPMEPPHQTDSGMNTQLQSTSIHPMITQSKHDIFKPKAFLIDYTQTETCNAKEAFNHPHWKKAMEEEFEALQKNGTWSLIPQNPNQKIVGCK</sequence>
<evidence type="ECO:0000313" key="4">
    <source>
        <dbReference type="EMBL" id="KAA0067212.1"/>
    </source>
</evidence>
<evidence type="ECO:0000256" key="1">
    <source>
        <dbReference type="ARBA" id="ARBA00022670"/>
    </source>
</evidence>
<dbReference type="OrthoDB" id="1938465at2759"/>
<dbReference type="InterPro" id="IPR057670">
    <property type="entry name" value="SH3_retrovirus"/>
</dbReference>
<dbReference type="InterPro" id="IPR039537">
    <property type="entry name" value="Retrotran_Ty1/copia-like"/>
</dbReference>
<protein>
    <submittedName>
        <fullName evidence="4">Retrotransposon protein, putative, Ty1-copia subclass</fullName>
    </submittedName>
</protein>
<organism evidence="4 5">
    <name type="scientific">Cucumis melo var. makuwa</name>
    <name type="common">Oriental melon</name>
    <dbReference type="NCBI Taxonomy" id="1194695"/>
    <lineage>
        <taxon>Eukaryota</taxon>
        <taxon>Viridiplantae</taxon>
        <taxon>Streptophyta</taxon>
        <taxon>Embryophyta</taxon>
        <taxon>Tracheophyta</taxon>
        <taxon>Spermatophyta</taxon>
        <taxon>Magnoliopsida</taxon>
        <taxon>eudicotyledons</taxon>
        <taxon>Gunneridae</taxon>
        <taxon>Pentapetalae</taxon>
        <taxon>rosids</taxon>
        <taxon>fabids</taxon>
        <taxon>Cucurbitales</taxon>
        <taxon>Cucurbitaceae</taxon>
        <taxon>Benincaseae</taxon>
        <taxon>Cucumis</taxon>
    </lineage>
</organism>
<dbReference type="InterPro" id="IPR025724">
    <property type="entry name" value="GAG-pre-integrase_dom"/>
</dbReference>
<dbReference type="GO" id="GO:0008233">
    <property type="term" value="F:peptidase activity"/>
    <property type="evidence" value="ECO:0007669"/>
    <property type="project" value="UniProtKB-KW"/>
</dbReference>
<name>A0A5A7VFQ6_CUCMM</name>
<keyword evidence="1" id="KW-0645">Protease</keyword>
<evidence type="ECO:0000259" key="3">
    <source>
        <dbReference type="PROSITE" id="PS50994"/>
    </source>
</evidence>